<evidence type="ECO:0000313" key="2">
    <source>
        <dbReference type="Proteomes" id="UP000542125"/>
    </source>
</evidence>
<keyword evidence="1" id="KW-0413">Isomerase</keyword>
<dbReference type="InterPro" id="IPR026286">
    <property type="entry name" value="MaiA/AMDase"/>
</dbReference>
<reference evidence="1 2" key="1">
    <citation type="submission" date="2020-07" db="EMBL/GenBank/DDBJ databases">
        <title>Genomic Encyclopedia of Type Strains, Phase IV (KMG-V): Genome sequencing to study the core and pangenomes of soil and plant-associated prokaryotes.</title>
        <authorList>
            <person name="Whitman W."/>
        </authorList>
    </citation>
    <scope>NUCLEOTIDE SEQUENCE [LARGE SCALE GENOMIC DNA]</scope>
    <source>
        <strain evidence="1 2">SAS40</strain>
    </source>
</reference>
<dbReference type="PANTHER" id="PTHR40267">
    <property type="entry name" value="BLR3294 PROTEIN"/>
    <property type="match status" value="1"/>
</dbReference>
<dbReference type="AlphaFoldDB" id="A0A7Y9IZP5"/>
<accession>A0A7Y9IZP5</accession>
<dbReference type="EMBL" id="JACBYR010000002">
    <property type="protein sequence ID" value="NYE85343.1"/>
    <property type="molecule type" value="Genomic_DNA"/>
</dbReference>
<gene>
    <name evidence="1" type="ORF">FHW18_004650</name>
</gene>
<evidence type="ECO:0000313" key="1">
    <source>
        <dbReference type="EMBL" id="NYE85343.1"/>
    </source>
</evidence>
<sequence>MAKSSPIPDTLGYRAILGAIVPSTNTVVQPEYEGMRVPGVTNHVMRMELPTRPYDDMKKYREALDTEEGNLAEAVRLLVNCEPDVIAHGHSIHSFRGNIDRAQADQDRLAQLAGVPFMTPSVSVVRGLEAMGFKRIAVLTPYWPPADELIRSFFVDSGFDVVSQVGLKCQGPTNVARTSLDTIRKAFLELDHPDAEAFVHVGTNLPVSAITEDIEKASGKPLIGVNVATYWNALRSIGIQDRKEGYGRLFAEF</sequence>
<dbReference type="GO" id="GO:0050076">
    <property type="term" value="F:maleate isomerase activity"/>
    <property type="evidence" value="ECO:0007669"/>
    <property type="project" value="UniProtKB-EC"/>
</dbReference>
<dbReference type="PANTHER" id="PTHR40267:SF1">
    <property type="entry name" value="BLR3294 PROTEIN"/>
    <property type="match status" value="1"/>
</dbReference>
<proteinExistence type="predicted"/>
<name>A0A7Y9IZP5_9BURK</name>
<comment type="caution">
    <text evidence="1">The sequence shown here is derived from an EMBL/GenBank/DDBJ whole genome shotgun (WGS) entry which is preliminary data.</text>
</comment>
<dbReference type="PIRSF" id="PIRSF015736">
    <property type="entry name" value="MI"/>
    <property type="match status" value="1"/>
</dbReference>
<dbReference type="RefSeq" id="WP_179589305.1">
    <property type="nucleotide sequence ID" value="NZ_JACBYR010000002.1"/>
</dbReference>
<dbReference type="Gene3D" id="3.40.50.12500">
    <property type="match status" value="1"/>
</dbReference>
<dbReference type="Proteomes" id="UP000542125">
    <property type="component" value="Unassembled WGS sequence"/>
</dbReference>
<protein>
    <submittedName>
        <fullName evidence="1">Maleate isomerase</fullName>
        <ecNumber evidence="1">5.2.1.1</ecNumber>
    </submittedName>
</protein>
<keyword evidence="2" id="KW-1185">Reference proteome</keyword>
<dbReference type="Pfam" id="PF17645">
    <property type="entry name" value="Amdase"/>
    <property type="match status" value="1"/>
</dbReference>
<organism evidence="1 2">
    <name type="scientific">Pigmentiphaga litoralis</name>
    <dbReference type="NCBI Taxonomy" id="516702"/>
    <lineage>
        <taxon>Bacteria</taxon>
        <taxon>Pseudomonadati</taxon>
        <taxon>Pseudomonadota</taxon>
        <taxon>Betaproteobacteria</taxon>
        <taxon>Burkholderiales</taxon>
        <taxon>Alcaligenaceae</taxon>
        <taxon>Pigmentiphaga</taxon>
    </lineage>
</organism>
<dbReference type="EC" id="5.2.1.1" evidence="1"/>
<dbReference type="InterPro" id="IPR053714">
    <property type="entry name" value="Iso_Racemase_Enz_sf"/>
</dbReference>